<name>A0AAD3TDJ4_NEPGR</name>
<sequence length="660" mass="70086">MADDKTQDFINDRKIDGVDSFDQTDGDGFVDSSSVISSSSNIETSTTGSVVSPTAGREDSGLGNRIGLADRLTEILLENGDGDLLLQRSDREGNFLQWLQALDLQVMGACRADERLKPLLKMKNASGGAAEDRLLAHLSQHFEAAEVGLLARCLCVPLVSIRVGKVIKQGTLLCPTSSRGNLNLTMLPSSDLHLSFVGDDDPTERLATFGSVSECSAVIVEEIPQDKSGRCFLINIPQGEIFYFWCSEKSKILGHELLSKMKDLLKRKPTLAEFTGISESHLECFATHLRAYFIGSNASNTPASTAASLIPPLDLRSDTHQLGASAASFFTSAKPLRSRHSGGQALSPRSSSFKEGLPRTISSLRNASREKLRRRADAHISTGDSLTAAASFRTPDAALNPSDMGKNTDAVGSCSASPLSFLASLEKSAMPLILSTSQHPHIGSLFSPYYCWCPPCTFPLTKPNPRLPFSLSESLSLPPLSSLLPASRSASYSSEASPFNPADTPLDFPPLLPDPLLQLPFSKQASQQVATFTPLMCDPIVHIPVIDVCSSGQGYLVSAGPAIATSISPLLPKLVSPLIAQGDTMVDNGARETLRLLIGSSSQSTTPLIDTLPGILSNDGEKRGLVAGSRGLYSGTSDADAIAKSFSAVGLVPLSGRAIA</sequence>
<evidence type="ECO:0000313" key="2">
    <source>
        <dbReference type="EMBL" id="GMH26959.1"/>
    </source>
</evidence>
<gene>
    <name evidence="2" type="ORF">Nepgr_028802</name>
</gene>
<comment type="caution">
    <text evidence="2">The sequence shown here is derived from an EMBL/GenBank/DDBJ whole genome shotgun (WGS) entry which is preliminary data.</text>
</comment>
<dbReference type="Proteomes" id="UP001279734">
    <property type="component" value="Unassembled WGS sequence"/>
</dbReference>
<protein>
    <submittedName>
        <fullName evidence="2">Uncharacterized protein</fullName>
    </submittedName>
</protein>
<dbReference type="PANTHER" id="PTHR36741">
    <property type="entry name" value="OS07G0100500 PROTEIN"/>
    <property type="match status" value="1"/>
</dbReference>
<feature type="compositionally biased region" description="Low complexity" evidence="1">
    <location>
        <begin position="33"/>
        <end position="49"/>
    </location>
</feature>
<evidence type="ECO:0000256" key="1">
    <source>
        <dbReference type="SAM" id="MobiDB-lite"/>
    </source>
</evidence>
<evidence type="ECO:0000313" key="3">
    <source>
        <dbReference type="Proteomes" id="UP001279734"/>
    </source>
</evidence>
<proteinExistence type="predicted"/>
<reference evidence="2" key="1">
    <citation type="submission" date="2023-05" db="EMBL/GenBank/DDBJ databases">
        <title>Nepenthes gracilis genome sequencing.</title>
        <authorList>
            <person name="Fukushima K."/>
        </authorList>
    </citation>
    <scope>NUCLEOTIDE SEQUENCE</scope>
    <source>
        <strain evidence="2">SING2019-196</strain>
    </source>
</reference>
<keyword evidence="3" id="KW-1185">Reference proteome</keyword>
<dbReference type="EMBL" id="BSYO01000032">
    <property type="protein sequence ID" value="GMH26959.1"/>
    <property type="molecule type" value="Genomic_DNA"/>
</dbReference>
<accession>A0AAD3TDJ4</accession>
<dbReference type="AlphaFoldDB" id="A0AAD3TDJ4"/>
<dbReference type="PANTHER" id="PTHR36741:SF1">
    <property type="entry name" value="OS07G0100500 PROTEIN"/>
    <property type="match status" value="1"/>
</dbReference>
<feature type="region of interest" description="Disordered" evidence="1">
    <location>
        <begin position="33"/>
        <end position="58"/>
    </location>
</feature>
<feature type="region of interest" description="Disordered" evidence="1">
    <location>
        <begin position="335"/>
        <end position="360"/>
    </location>
</feature>
<organism evidence="2 3">
    <name type="scientific">Nepenthes gracilis</name>
    <name type="common">Slender pitcher plant</name>
    <dbReference type="NCBI Taxonomy" id="150966"/>
    <lineage>
        <taxon>Eukaryota</taxon>
        <taxon>Viridiplantae</taxon>
        <taxon>Streptophyta</taxon>
        <taxon>Embryophyta</taxon>
        <taxon>Tracheophyta</taxon>
        <taxon>Spermatophyta</taxon>
        <taxon>Magnoliopsida</taxon>
        <taxon>eudicotyledons</taxon>
        <taxon>Gunneridae</taxon>
        <taxon>Pentapetalae</taxon>
        <taxon>Caryophyllales</taxon>
        <taxon>Nepenthaceae</taxon>
        <taxon>Nepenthes</taxon>
    </lineage>
</organism>